<comment type="caution">
    <text evidence="2">The sequence shown here is derived from an EMBL/GenBank/DDBJ whole genome shotgun (WGS) entry which is preliminary data.</text>
</comment>
<evidence type="ECO:0000313" key="3">
    <source>
        <dbReference type="Proteomes" id="UP000789375"/>
    </source>
</evidence>
<dbReference type="EMBL" id="CAJVPP010002474">
    <property type="protein sequence ID" value="CAG8601348.1"/>
    <property type="molecule type" value="Genomic_DNA"/>
</dbReference>
<organism evidence="2 3">
    <name type="scientific">Funneliformis mosseae</name>
    <name type="common">Endomycorrhizal fungus</name>
    <name type="synonym">Glomus mosseae</name>
    <dbReference type="NCBI Taxonomy" id="27381"/>
    <lineage>
        <taxon>Eukaryota</taxon>
        <taxon>Fungi</taxon>
        <taxon>Fungi incertae sedis</taxon>
        <taxon>Mucoromycota</taxon>
        <taxon>Glomeromycotina</taxon>
        <taxon>Glomeromycetes</taxon>
        <taxon>Glomerales</taxon>
        <taxon>Glomeraceae</taxon>
        <taxon>Funneliformis</taxon>
    </lineage>
</organism>
<feature type="region of interest" description="Disordered" evidence="1">
    <location>
        <begin position="1"/>
        <end position="54"/>
    </location>
</feature>
<protein>
    <submittedName>
        <fullName evidence="2">7728_t:CDS:1</fullName>
    </submittedName>
</protein>
<keyword evidence="3" id="KW-1185">Reference proteome</keyword>
<proteinExistence type="predicted"/>
<evidence type="ECO:0000313" key="2">
    <source>
        <dbReference type="EMBL" id="CAG8601348.1"/>
    </source>
</evidence>
<name>A0A9N9CF74_FUNMO</name>
<reference evidence="2" key="1">
    <citation type="submission" date="2021-06" db="EMBL/GenBank/DDBJ databases">
        <authorList>
            <person name="Kallberg Y."/>
            <person name="Tangrot J."/>
            <person name="Rosling A."/>
        </authorList>
    </citation>
    <scope>NUCLEOTIDE SEQUENCE</scope>
    <source>
        <strain evidence="2">87-6 pot B 2015</strain>
    </source>
</reference>
<gene>
    <name evidence="2" type="ORF">FMOSSE_LOCUS8966</name>
</gene>
<dbReference type="Proteomes" id="UP000789375">
    <property type="component" value="Unassembled WGS sequence"/>
</dbReference>
<sequence length="54" mass="6101">MKNSEVMEYDQDELISILQDNSDHNEADSDIEGSPKSQGMYSSDEAEFSTTRII</sequence>
<accession>A0A9N9CF74</accession>
<evidence type="ECO:0000256" key="1">
    <source>
        <dbReference type="SAM" id="MobiDB-lite"/>
    </source>
</evidence>
<dbReference type="AlphaFoldDB" id="A0A9N9CF74"/>